<dbReference type="AlphaFoldDB" id="A0A2W5Z1U9"/>
<dbReference type="GO" id="GO:0016887">
    <property type="term" value="F:ATP hydrolysis activity"/>
    <property type="evidence" value="ECO:0007669"/>
    <property type="project" value="InterPro"/>
</dbReference>
<protein>
    <submittedName>
        <fullName evidence="2">AAA family ATPase</fullName>
    </submittedName>
</protein>
<feature type="domain" description="ORC1/DEAH AAA+ ATPase" evidence="1">
    <location>
        <begin position="47"/>
        <end position="174"/>
    </location>
</feature>
<accession>A0A2W5Z1U9</accession>
<dbReference type="SUPFAM" id="SSF52540">
    <property type="entry name" value="P-loop containing nucleoside triphosphate hydrolases"/>
    <property type="match status" value="1"/>
</dbReference>
<dbReference type="InterPro" id="IPR049945">
    <property type="entry name" value="AAA_22"/>
</dbReference>
<evidence type="ECO:0000313" key="2">
    <source>
        <dbReference type="EMBL" id="PZR79130.1"/>
    </source>
</evidence>
<dbReference type="Gene3D" id="3.40.50.300">
    <property type="entry name" value="P-loop containing nucleotide triphosphate hydrolases"/>
    <property type="match status" value="1"/>
</dbReference>
<evidence type="ECO:0000259" key="1">
    <source>
        <dbReference type="Pfam" id="PF13401"/>
    </source>
</evidence>
<proteinExistence type="predicted"/>
<organism evidence="2 3">
    <name type="scientific">Candidatus Aeolococcus gillhamiae</name>
    <dbReference type="NCBI Taxonomy" id="3127015"/>
    <lineage>
        <taxon>Bacteria</taxon>
        <taxon>Bacillati</taxon>
        <taxon>Candidatus Dormiibacterota</taxon>
        <taxon>Candidatus Dormibacteria</taxon>
        <taxon>Candidatus Aeolococcales</taxon>
        <taxon>Candidatus Aeolococcaceae</taxon>
        <taxon>Candidatus Aeolococcus</taxon>
    </lineage>
</organism>
<sequence>MSPAPWAAHFGFARTPFSKTIAAKDLYARPGHAEAVARIGFCVAESALGVLTGDVGAGKTAAVRAAVAGLDPAAHLVVYIPNPAFGTRGLYVTIVSALGAAPRFHKAEVMAQAASLLAAEEAERHRRVVIIIDEAHLLTPAQLEEIRLLTNAEMDSASPFAGILVGQPTLSRQLRMGVFAALDQRIATRYTIKPMDLAESATYLGHHLALAGRTDPLIADDAVARLHRVANGLPRQLNNAAIAALIAAAAEGKALVDDSCAKKAAAELTRNE</sequence>
<dbReference type="PANTHER" id="PTHR35894">
    <property type="entry name" value="GENERAL SECRETION PATHWAY PROTEIN A-RELATED"/>
    <property type="match status" value="1"/>
</dbReference>
<dbReference type="Proteomes" id="UP000248724">
    <property type="component" value="Unassembled WGS sequence"/>
</dbReference>
<name>A0A2W5Z1U9_9BACT</name>
<reference evidence="2 3" key="1">
    <citation type="journal article" date="2017" name="Nature">
        <title>Atmospheric trace gases support primary production in Antarctic desert surface soil.</title>
        <authorList>
            <person name="Ji M."/>
            <person name="Greening C."/>
            <person name="Vanwonterghem I."/>
            <person name="Carere C.R."/>
            <person name="Bay S.K."/>
            <person name="Steen J.A."/>
            <person name="Montgomery K."/>
            <person name="Lines T."/>
            <person name="Beardall J."/>
            <person name="van Dorst J."/>
            <person name="Snape I."/>
            <person name="Stott M.B."/>
            <person name="Hugenholtz P."/>
            <person name="Ferrari B.C."/>
        </authorList>
    </citation>
    <scope>NUCLEOTIDE SEQUENCE [LARGE SCALE GENOMIC DNA]</scope>
    <source>
        <strain evidence="2">RRmetagenome_bin12</strain>
    </source>
</reference>
<evidence type="ECO:0000313" key="3">
    <source>
        <dbReference type="Proteomes" id="UP000248724"/>
    </source>
</evidence>
<dbReference type="Pfam" id="PF13401">
    <property type="entry name" value="AAA_22"/>
    <property type="match status" value="1"/>
</dbReference>
<dbReference type="InterPro" id="IPR052026">
    <property type="entry name" value="ExeA_AAA_ATPase_DNA-bind"/>
</dbReference>
<dbReference type="PANTHER" id="PTHR35894:SF1">
    <property type="entry name" value="PHOSPHORIBULOKINASE _ URIDINE KINASE FAMILY"/>
    <property type="match status" value="1"/>
</dbReference>
<gene>
    <name evidence="2" type="ORF">DLM65_11410</name>
</gene>
<dbReference type="InterPro" id="IPR027417">
    <property type="entry name" value="P-loop_NTPase"/>
</dbReference>
<dbReference type="EMBL" id="QHBU01000222">
    <property type="protein sequence ID" value="PZR79130.1"/>
    <property type="molecule type" value="Genomic_DNA"/>
</dbReference>
<comment type="caution">
    <text evidence="2">The sequence shown here is derived from an EMBL/GenBank/DDBJ whole genome shotgun (WGS) entry which is preliminary data.</text>
</comment>